<reference evidence="2" key="1">
    <citation type="journal article" date="2020" name="Nat. Commun.">
        <title>Large-scale genome sequencing of mycorrhizal fungi provides insights into the early evolution of symbiotic traits.</title>
        <authorList>
            <person name="Miyauchi S."/>
            <person name="Kiss E."/>
            <person name="Kuo A."/>
            <person name="Drula E."/>
            <person name="Kohler A."/>
            <person name="Sanchez-Garcia M."/>
            <person name="Morin E."/>
            <person name="Andreopoulos B."/>
            <person name="Barry K.W."/>
            <person name="Bonito G."/>
            <person name="Buee M."/>
            <person name="Carver A."/>
            <person name="Chen C."/>
            <person name="Cichocki N."/>
            <person name="Clum A."/>
            <person name="Culley D."/>
            <person name="Crous P.W."/>
            <person name="Fauchery L."/>
            <person name="Girlanda M."/>
            <person name="Hayes R.D."/>
            <person name="Keri Z."/>
            <person name="LaButti K."/>
            <person name="Lipzen A."/>
            <person name="Lombard V."/>
            <person name="Magnuson J."/>
            <person name="Maillard F."/>
            <person name="Murat C."/>
            <person name="Nolan M."/>
            <person name="Ohm R.A."/>
            <person name="Pangilinan J."/>
            <person name="Pereira M.F."/>
            <person name="Perotto S."/>
            <person name="Peter M."/>
            <person name="Pfister S."/>
            <person name="Riley R."/>
            <person name="Sitrit Y."/>
            <person name="Stielow J.B."/>
            <person name="Szollosi G."/>
            <person name="Zifcakova L."/>
            <person name="Stursova M."/>
            <person name="Spatafora J.W."/>
            <person name="Tedersoo L."/>
            <person name="Vaario L.M."/>
            <person name="Yamada A."/>
            <person name="Yan M."/>
            <person name="Wang P."/>
            <person name="Xu J."/>
            <person name="Bruns T."/>
            <person name="Baldrian P."/>
            <person name="Vilgalys R."/>
            <person name="Dunand C."/>
            <person name="Henrissat B."/>
            <person name="Grigoriev I.V."/>
            <person name="Hibbett D."/>
            <person name="Nagy L.G."/>
            <person name="Martin F.M."/>
        </authorList>
    </citation>
    <scope>NUCLEOTIDE SEQUENCE</scope>
    <source>
        <strain evidence="2">UH-Tt-Lm1</strain>
    </source>
</reference>
<accession>A0A9P6HN92</accession>
<dbReference type="Proteomes" id="UP000736335">
    <property type="component" value="Unassembled WGS sequence"/>
</dbReference>
<feature type="region of interest" description="Disordered" evidence="1">
    <location>
        <begin position="54"/>
        <end position="75"/>
    </location>
</feature>
<feature type="region of interest" description="Disordered" evidence="1">
    <location>
        <begin position="250"/>
        <end position="271"/>
    </location>
</feature>
<comment type="caution">
    <text evidence="2">The sequence shown here is derived from an EMBL/GenBank/DDBJ whole genome shotgun (WGS) entry which is preliminary data.</text>
</comment>
<evidence type="ECO:0000256" key="1">
    <source>
        <dbReference type="SAM" id="MobiDB-lite"/>
    </source>
</evidence>
<sequence>MSFNATDDNLVLVAPRPVRLAASFSPVLATRTNSAAFRVLSTTPTDALDRIKFADDNQDTKDGQPEHAAARMSPRASLPSEALEEFLSILRPSSFIYSSPTSPILRRRNNGAMIPFDRQQSTRRSENAWSPQPPSPNRATSSVKTLTPDDLVSAERIDSDHDISTITWYPFDWRTGSSGATSSPLHSPVNRAQAHNPFGKRHSQQSITPENNADLGAFYGPSPPSPMFTRIMSPLELPVLSPSASLVSLSPAAVPLPSPSPDETAELDSVN</sequence>
<evidence type="ECO:0000313" key="2">
    <source>
        <dbReference type="EMBL" id="KAF9791177.1"/>
    </source>
</evidence>
<dbReference type="OrthoDB" id="3242721at2759"/>
<protein>
    <submittedName>
        <fullName evidence="2">Uncharacterized protein</fullName>
    </submittedName>
</protein>
<organism evidence="2 3">
    <name type="scientific">Thelephora terrestris</name>
    <dbReference type="NCBI Taxonomy" id="56493"/>
    <lineage>
        <taxon>Eukaryota</taxon>
        <taxon>Fungi</taxon>
        <taxon>Dikarya</taxon>
        <taxon>Basidiomycota</taxon>
        <taxon>Agaricomycotina</taxon>
        <taxon>Agaricomycetes</taxon>
        <taxon>Thelephorales</taxon>
        <taxon>Thelephoraceae</taxon>
        <taxon>Thelephora</taxon>
    </lineage>
</organism>
<feature type="compositionally biased region" description="Basic and acidic residues" evidence="1">
    <location>
        <begin position="54"/>
        <end position="69"/>
    </location>
</feature>
<dbReference type="AlphaFoldDB" id="A0A9P6HN92"/>
<proteinExistence type="predicted"/>
<name>A0A9P6HN92_9AGAM</name>
<reference evidence="2" key="2">
    <citation type="submission" date="2020-11" db="EMBL/GenBank/DDBJ databases">
        <authorList>
            <consortium name="DOE Joint Genome Institute"/>
            <person name="Kuo A."/>
            <person name="Miyauchi S."/>
            <person name="Kiss E."/>
            <person name="Drula E."/>
            <person name="Kohler A."/>
            <person name="Sanchez-Garcia M."/>
            <person name="Andreopoulos B."/>
            <person name="Barry K.W."/>
            <person name="Bonito G."/>
            <person name="Buee M."/>
            <person name="Carver A."/>
            <person name="Chen C."/>
            <person name="Cichocki N."/>
            <person name="Clum A."/>
            <person name="Culley D."/>
            <person name="Crous P.W."/>
            <person name="Fauchery L."/>
            <person name="Girlanda M."/>
            <person name="Hayes R."/>
            <person name="Keri Z."/>
            <person name="Labutti K."/>
            <person name="Lipzen A."/>
            <person name="Lombard V."/>
            <person name="Magnuson J."/>
            <person name="Maillard F."/>
            <person name="Morin E."/>
            <person name="Murat C."/>
            <person name="Nolan M."/>
            <person name="Ohm R."/>
            <person name="Pangilinan J."/>
            <person name="Pereira M."/>
            <person name="Perotto S."/>
            <person name="Peter M."/>
            <person name="Riley R."/>
            <person name="Sitrit Y."/>
            <person name="Stielow B."/>
            <person name="Szollosi G."/>
            <person name="Zifcakova L."/>
            <person name="Stursova M."/>
            <person name="Spatafora J.W."/>
            <person name="Tedersoo L."/>
            <person name="Vaario L.-M."/>
            <person name="Yamada A."/>
            <person name="Yan M."/>
            <person name="Wang P."/>
            <person name="Xu J."/>
            <person name="Bruns T."/>
            <person name="Baldrian P."/>
            <person name="Vilgalys R."/>
            <person name="Henrissat B."/>
            <person name="Grigoriev I.V."/>
            <person name="Hibbett D."/>
            <person name="Nagy L.G."/>
            <person name="Martin F.M."/>
        </authorList>
    </citation>
    <scope>NUCLEOTIDE SEQUENCE</scope>
    <source>
        <strain evidence="2">UH-Tt-Lm1</strain>
    </source>
</reference>
<feature type="region of interest" description="Disordered" evidence="1">
    <location>
        <begin position="118"/>
        <end position="146"/>
    </location>
</feature>
<keyword evidence="3" id="KW-1185">Reference proteome</keyword>
<evidence type="ECO:0000313" key="3">
    <source>
        <dbReference type="Proteomes" id="UP000736335"/>
    </source>
</evidence>
<gene>
    <name evidence="2" type="ORF">BJ322DRAFT_1104836</name>
</gene>
<dbReference type="EMBL" id="WIUZ02000002">
    <property type="protein sequence ID" value="KAF9791177.1"/>
    <property type="molecule type" value="Genomic_DNA"/>
</dbReference>